<evidence type="ECO:0000313" key="2">
    <source>
        <dbReference type="Proteomes" id="UP000717364"/>
    </source>
</evidence>
<dbReference type="Proteomes" id="UP000717364">
    <property type="component" value="Unassembled WGS sequence"/>
</dbReference>
<dbReference type="PANTHER" id="PTHR37734">
    <property type="entry name" value="LARGE RIBOSOMAL RNA SUBUNIT ACCUMULATION PROTEIN YCED HOMOLOG 2, CHLOROPLASTIC"/>
    <property type="match status" value="1"/>
</dbReference>
<protein>
    <submittedName>
        <fullName evidence="1">DUF177 domain-containing protein</fullName>
    </submittedName>
</protein>
<dbReference type="InterPro" id="IPR044985">
    <property type="entry name" value="YceD_plant"/>
</dbReference>
<reference evidence="1" key="2">
    <citation type="journal article" date="2021" name="Mar. Drugs">
        <title>Genome Reduction and Secondary Metabolism of the Marine Sponge-Associated Cyanobacterium Leptothoe.</title>
        <authorList>
            <person name="Konstantinou D."/>
            <person name="Popin R.V."/>
            <person name="Fewer D.P."/>
            <person name="Sivonen K."/>
            <person name="Gkelis S."/>
        </authorList>
    </citation>
    <scope>NUCLEOTIDE SEQUENCE</scope>
    <source>
        <strain evidence="1">TAU-MAC 1115</strain>
    </source>
</reference>
<dbReference type="Pfam" id="PF02620">
    <property type="entry name" value="YceD"/>
    <property type="match status" value="1"/>
</dbReference>
<dbReference type="PANTHER" id="PTHR37734:SF1">
    <property type="entry name" value="LARGE RIBOSOMAL RNA SUBUNIT ACCUMULATION PROTEIN YCED HOMOLOG 2, CHLOROPLASTIC"/>
    <property type="match status" value="1"/>
</dbReference>
<keyword evidence="2" id="KW-1185">Reference proteome</keyword>
<organism evidence="1 2">
    <name type="scientific">Leptothoe spongobia TAU-MAC 1115</name>
    <dbReference type="NCBI Taxonomy" id="1967444"/>
    <lineage>
        <taxon>Bacteria</taxon>
        <taxon>Bacillati</taxon>
        <taxon>Cyanobacteriota</taxon>
        <taxon>Cyanophyceae</taxon>
        <taxon>Nodosilineales</taxon>
        <taxon>Cymatolegaceae</taxon>
        <taxon>Leptothoe</taxon>
        <taxon>Leptothoe spongobia</taxon>
    </lineage>
</organism>
<dbReference type="AlphaFoldDB" id="A0A947DBQ7"/>
<proteinExistence type="predicted"/>
<name>A0A947DBQ7_9CYAN</name>
<dbReference type="InterPro" id="IPR003772">
    <property type="entry name" value="YceD"/>
</dbReference>
<accession>A0A947DBQ7</accession>
<evidence type="ECO:0000313" key="1">
    <source>
        <dbReference type="EMBL" id="MBT9314280.1"/>
    </source>
</evidence>
<reference evidence="1" key="1">
    <citation type="submission" date="2020-11" db="EMBL/GenBank/DDBJ databases">
        <authorList>
            <person name="Konstantinou D."/>
            <person name="Gkelis S."/>
            <person name="Popin R."/>
            <person name="Fewer D."/>
            <person name="Sivonen K."/>
        </authorList>
    </citation>
    <scope>NUCLEOTIDE SEQUENCE</scope>
    <source>
        <strain evidence="1">TAU-MAC 1115</strain>
    </source>
</reference>
<comment type="caution">
    <text evidence="1">The sequence shown here is derived from an EMBL/GenBank/DDBJ whole genome shotgun (WGS) entry which is preliminary data.</text>
</comment>
<dbReference type="EMBL" id="JADOES010000003">
    <property type="protein sequence ID" value="MBT9314280.1"/>
    <property type="molecule type" value="Genomic_DNA"/>
</dbReference>
<gene>
    <name evidence="1" type="ORF">IXB50_02455</name>
</gene>
<sequence>MQRIYIPHLVKDPGQTRKIEVNDYLKDLETLTPVKGLIQIQHRGNFLEVSAQAETITTLTCHRCLQNYNFRIQVDTSEFIWLQEPQPQDYAEEVEVGLDELFETLPPQGHFEPAKWLYEQLCLAIPQRQLCDAACEGIVNPLASDADNNTSASTDQRWAALSALKQQLSD</sequence>
<dbReference type="RefSeq" id="WP_215607427.1">
    <property type="nucleotide sequence ID" value="NZ_JADOES010000003.1"/>
</dbReference>